<dbReference type="EMBL" id="VWAK01000001">
    <property type="protein sequence ID" value="KAA5233118.1"/>
    <property type="molecule type" value="Genomic_DNA"/>
</dbReference>
<evidence type="ECO:0000313" key="2">
    <source>
        <dbReference type="EMBL" id="KAA5233118.1"/>
    </source>
</evidence>
<dbReference type="Proteomes" id="UP000421791">
    <property type="component" value="Unassembled WGS sequence"/>
</dbReference>
<feature type="compositionally biased region" description="Basic residues" evidence="1">
    <location>
        <begin position="165"/>
        <end position="174"/>
    </location>
</feature>
<feature type="region of interest" description="Disordered" evidence="1">
    <location>
        <begin position="152"/>
        <end position="174"/>
    </location>
</feature>
<evidence type="ECO:0000256" key="1">
    <source>
        <dbReference type="SAM" id="MobiDB-lite"/>
    </source>
</evidence>
<feature type="compositionally biased region" description="Basic and acidic residues" evidence="1">
    <location>
        <begin position="152"/>
        <end position="164"/>
    </location>
</feature>
<dbReference type="Proteomes" id="UP000440198">
    <property type="component" value="Unassembled WGS sequence"/>
</dbReference>
<dbReference type="RefSeq" id="WP_007751569.1">
    <property type="nucleotide sequence ID" value="NZ_CAXSPE010000011.1"/>
</dbReference>
<dbReference type="AlphaFoldDB" id="A0A7J4YU25"/>
<proteinExistence type="predicted"/>
<protein>
    <submittedName>
        <fullName evidence="2">Uncharacterized protein</fullName>
    </submittedName>
</protein>
<keyword evidence="5" id="KW-1185">Reference proteome</keyword>
<dbReference type="EMBL" id="VWAG01000001">
    <property type="protein sequence ID" value="KAA5260324.1"/>
    <property type="molecule type" value="Genomic_DNA"/>
</dbReference>
<evidence type="ECO:0000313" key="4">
    <source>
        <dbReference type="Proteomes" id="UP000421791"/>
    </source>
</evidence>
<evidence type="ECO:0000313" key="5">
    <source>
        <dbReference type="Proteomes" id="UP000440198"/>
    </source>
</evidence>
<name>A0A7J4YU25_9BACE</name>
<accession>A0A7J4YU25</accession>
<organism evidence="2 4">
    <name type="scientific">Bacteroides finegoldii</name>
    <dbReference type="NCBI Taxonomy" id="338188"/>
    <lineage>
        <taxon>Bacteria</taxon>
        <taxon>Pseudomonadati</taxon>
        <taxon>Bacteroidota</taxon>
        <taxon>Bacteroidia</taxon>
        <taxon>Bacteroidales</taxon>
        <taxon>Bacteroidaceae</taxon>
        <taxon>Bacteroides</taxon>
    </lineage>
</organism>
<evidence type="ECO:0000313" key="3">
    <source>
        <dbReference type="EMBL" id="KAA5260324.1"/>
    </source>
</evidence>
<dbReference type="GeneID" id="92988957"/>
<sequence>MAKKLVKRGSEVTSNSDAICKVTGLRHCDDSTKKEIVDYLVKIDKQNDIPECYIVNNSNSSTSSVRRVFSCVWDGSTSIPDFTTLFNISACVLKKAKIVVALPGLLCAVVCLLLKDSAKVKCRVINRHHLVMDIELFEDKIISVEDWEEMKKEEAEKNKTDKNKTDRKKTNKKK</sequence>
<comment type="caution">
    <text evidence="2">The sequence shown here is derived from an EMBL/GenBank/DDBJ whole genome shotgun (WGS) entry which is preliminary data.</text>
</comment>
<reference evidence="4 5" key="1">
    <citation type="journal article" date="2019" name="Nat. Med.">
        <title>A library of human gut bacterial isolates paired with longitudinal multiomics data enables mechanistic microbiome research.</title>
        <authorList>
            <person name="Poyet M."/>
            <person name="Groussin M."/>
            <person name="Gibbons S.M."/>
            <person name="Avila-Pacheco J."/>
            <person name="Jiang X."/>
            <person name="Kearney S.M."/>
            <person name="Perrotta A.R."/>
            <person name="Berdy B."/>
            <person name="Zhao S."/>
            <person name="Lieberman T.D."/>
            <person name="Swanson P.K."/>
            <person name="Smith M."/>
            <person name="Roesemann S."/>
            <person name="Alexander J.E."/>
            <person name="Rich S.A."/>
            <person name="Livny J."/>
            <person name="Vlamakis H."/>
            <person name="Clish C."/>
            <person name="Bullock K."/>
            <person name="Deik A."/>
            <person name="Scott J."/>
            <person name="Pierce K.A."/>
            <person name="Xavier R.J."/>
            <person name="Alm E.J."/>
        </authorList>
    </citation>
    <scope>NUCLEOTIDE SEQUENCE [LARGE SCALE GENOMIC DNA]</scope>
    <source>
        <strain evidence="3 5">BIOML-A2</strain>
        <strain evidence="2 4">BIOML-A6</strain>
    </source>
</reference>
<gene>
    <name evidence="3" type="ORF">F2Z09_00980</name>
    <name evidence="2" type="ORF">F2Z22_00420</name>
</gene>